<organism evidence="2 3">
    <name type="scientific">Nocardia otitidiscaviarum</name>
    <dbReference type="NCBI Taxonomy" id="1823"/>
    <lineage>
        <taxon>Bacteria</taxon>
        <taxon>Bacillati</taxon>
        <taxon>Actinomycetota</taxon>
        <taxon>Actinomycetes</taxon>
        <taxon>Mycobacteriales</taxon>
        <taxon>Nocardiaceae</taxon>
        <taxon>Nocardia</taxon>
    </lineage>
</organism>
<sequence length="97" mass="11149">MIYESSRSITSSRTQEWARRSADAVEPAWVLSWWPERRFTREQARAGMELTELLSEPEDQRDSGAGRRSAEIAHELGITVAEAVSVLYRRRLERGEA</sequence>
<dbReference type="RefSeq" id="WP_039814325.1">
    <property type="nucleotide sequence ID" value="NZ_UGRY01000005.1"/>
</dbReference>
<evidence type="ECO:0000313" key="3">
    <source>
        <dbReference type="Proteomes" id="UP000255467"/>
    </source>
</evidence>
<feature type="compositionally biased region" description="Polar residues" evidence="1">
    <location>
        <begin position="1"/>
        <end position="15"/>
    </location>
</feature>
<gene>
    <name evidence="2" type="ORF">NCTC1934_05982</name>
</gene>
<reference evidence="2 3" key="1">
    <citation type="submission" date="2018-06" db="EMBL/GenBank/DDBJ databases">
        <authorList>
            <consortium name="Pathogen Informatics"/>
            <person name="Doyle S."/>
        </authorList>
    </citation>
    <scope>NUCLEOTIDE SEQUENCE [LARGE SCALE GENOMIC DNA]</scope>
    <source>
        <strain evidence="2 3">NCTC1934</strain>
    </source>
</reference>
<dbReference type="EMBL" id="UGRY01000005">
    <property type="protein sequence ID" value="SUD48645.1"/>
    <property type="molecule type" value="Genomic_DNA"/>
</dbReference>
<dbReference type="Proteomes" id="UP000255467">
    <property type="component" value="Unassembled WGS sequence"/>
</dbReference>
<keyword evidence="3" id="KW-1185">Reference proteome</keyword>
<protein>
    <submittedName>
        <fullName evidence="2">Uncharacterized protein</fullName>
    </submittedName>
</protein>
<name>A0A379JJJ6_9NOCA</name>
<evidence type="ECO:0000256" key="1">
    <source>
        <dbReference type="SAM" id="MobiDB-lite"/>
    </source>
</evidence>
<proteinExistence type="predicted"/>
<evidence type="ECO:0000313" key="2">
    <source>
        <dbReference type="EMBL" id="SUD48645.1"/>
    </source>
</evidence>
<dbReference type="AlphaFoldDB" id="A0A379JJJ6"/>
<accession>A0A379JJJ6</accession>
<dbReference type="OrthoDB" id="4559038at2"/>
<feature type="region of interest" description="Disordered" evidence="1">
    <location>
        <begin position="1"/>
        <end position="22"/>
    </location>
</feature>